<dbReference type="Pfam" id="PF00583">
    <property type="entry name" value="Acetyltransf_1"/>
    <property type="match status" value="1"/>
</dbReference>
<dbReference type="InterPro" id="IPR016181">
    <property type="entry name" value="Acyl_CoA_acyltransferase"/>
</dbReference>
<name>A0ABW0B760_9ACTN</name>
<dbReference type="SUPFAM" id="SSF55729">
    <property type="entry name" value="Acyl-CoA N-acyltransferases (Nat)"/>
    <property type="match status" value="1"/>
</dbReference>
<dbReference type="PROSITE" id="PS51186">
    <property type="entry name" value="GNAT"/>
    <property type="match status" value="1"/>
</dbReference>
<comment type="caution">
    <text evidence="2">The sequence shown here is derived from an EMBL/GenBank/DDBJ whole genome shotgun (WGS) entry which is preliminary data.</text>
</comment>
<reference evidence="3" key="1">
    <citation type="journal article" date="2019" name="Int. J. Syst. Evol. Microbiol.">
        <title>The Global Catalogue of Microorganisms (GCM) 10K type strain sequencing project: providing services to taxonomists for standard genome sequencing and annotation.</title>
        <authorList>
            <consortium name="The Broad Institute Genomics Platform"/>
            <consortium name="The Broad Institute Genome Sequencing Center for Infectious Disease"/>
            <person name="Wu L."/>
            <person name="Ma J."/>
        </authorList>
    </citation>
    <scope>NUCLEOTIDE SEQUENCE [LARGE SCALE GENOMIC DNA]</scope>
    <source>
        <strain evidence="3">CGMCC 4.1721</strain>
    </source>
</reference>
<protein>
    <submittedName>
        <fullName evidence="2">GNAT family N-acetyltransferase</fullName>
        <ecNumber evidence="2">2.3.-.-</ecNumber>
    </submittedName>
</protein>
<dbReference type="GO" id="GO:0016746">
    <property type="term" value="F:acyltransferase activity"/>
    <property type="evidence" value="ECO:0007669"/>
    <property type="project" value="UniProtKB-KW"/>
</dbReference>
<dbReference type="PANTHER" id="PTHR43617:SF2">
    <property type="entry name" value="UPF0039 PROTEIN SLL0451"/>
    <property type="match status" value="1"/>
</dbReference>
<dbReference type="RefSeq" id="WP_244167268.1">
    <property type="nucleotide sequence ID" value="NZ_JBHSKI010000009.1"/>
</dbReference>
<accession>A0ABW0B760</accession>
<dbReference type="Gene3D" id="3.40.630.30">
    <property type="match status" value="1"/>
</dbReference>
<dbReference type="EC" id="2.3.-.-" evidence="2"/>
<sequence length="215" mass="22805">MGRVTPRPNPAHAPGVRIRDMTLGDCAPVAEIRVRGWQQAYAGLIPQAYLDAMDVAQDAERRRAHFMAGGGAVNLVAGTPDATVTGWACYGPCRDEGARPGSAELYALYVHPGRVGTGIGGALLAEVTARASADGFGEMTLWVLKENLRARRFYERAGFGPDGAEEPFEAGGAVVPEVRYVRPLGPPAAGSALRIRPTRLRGSITVSMRTYGQSA</sequence>
<keyword evidence="3" id="KW-1185">Reference proteome</keyword>
<organism evidence="2 3">
    <name type="scientific">Streptomyces mutomycini</name>
    <dbReference type="NCBI Taxonomy" id="284036"/>
    <lineage>
        <taxon>Bacteria</taxon>
        <taxon>Bacillati</taxon>
        <taxon>Actinomycetota</taxon>
        <taxon>Actinomycetes</taxon>
        <taxon>Kitasatosporales</taxon>
        <taxon>Streptomycetaceae</taxon>
        <taxon>Streptomyces</taxon>
    </lineage>
</organism>
<dbReference type="PANTHER" id="PTHR43617">
    <property type="entry name" value="L-AMINO ACID N-ACETYLTRANSFERASE"/>
    <property type="match status" value="1"/>
</dbReference>
<evidence type="ECO:0000259" key="1">
    <source>
        <dbReference type="PROSITE" id="PS51186"/>
    </source>
</evidence>
<keyword evidence="2" id="KW-0808">Transferase</keyword>
<evidence type="ECO:0000313" key="3">
    <source>
        <dbReference type="Proteomes" id="UP001596208"/>
    </source>
</evidence>
<evidence type="ECO:0000313" key="2">
    <source>
        <dbReference type="EMBL" id="MFC5173090.1"/>
    </source>
</evidence>
<dbReference type="InterPro" id="IPR050276">
    <property type="entry name" value="MshD_Acetyltransferase"/>
</dbReference>
<feature type="domain" description="N-acetyltransferase" evidence="1">
    <location>
        <begin position="16"/>
        <end position="185"/>
    </location>
</feature>
<dbReference type="CDD" id="cd04301">
    <property type="entry name" value="NAT_SF"/>
    <property type="match status" value="1"/>
</dbReference>
<gene>
    <name evidence="2" type="ORF">ACFPRK_21210</name>
</gene>
<dbReference type="Proteomes" id="UP001596208">
    <property type="component" value="Unassembled WGS sequence"/>
</dbReference>
<proteinExistence type="predicted"/>
<dbReference type="InterPro" id="IPR000182">
    <property type="entry name" value="GNAT_dom"/>
</dbReference>
<dbReference type="EMBL" id="JBHSKI010000009">
    <property type="protein sequence ID" value="MFC5173090.1"/>
    <property type="molecule type" value="Genomic_DNA"/>
</dbReference>
<keyword evidence="2" id="KW-0012">Acyltransferase</keyword>